<dbReference type="Proteomes" id="UP000485562">
    <property type="component" value="Unassembled WGS sequence"/>
</dbReference>
<evidence type="ECO:0000259" key="19">
    <source>
        <dbReference type="Pfam" id="PF01746"/>
    </source>
</evidence>
<evidence type="ECO:0000313" key="20">
    <source>
        <dbReference type="EMBL" id="OQB74495.1"/>
    </source>
</evidence>
<feature type="region of interest" description="Disordered" evidence="18">
    <location>
        <begin position="206"/>
        <end position="237"/>
    </location>
</feature>
<evidence type="ECO:0000256" key="18">
    <source>
        <dbReference type="SAM" id="MobiDB-lite"/>
    </source>
</evidence>
<name>A0A1V6CC82_UNCT6</name>
<dbReference type="Pfam" id="PF01746">
    <property type="entry name" value="tRNA_m1G_MT"/>
    <property type="match status" value="1"/>
</dbReference>
<organism evidence="20">
    <name type="scientific">candidate division TA06 bacterium ADurb.Bin131</name>
    <dbReference type="NCBI Taxonomy" id="1852827"/>
    <lineage>
        <taxon>Bacteria</taxon>
        <taxon>Bacteria division TA06</taxon>
    </lineage>
</organism>
<evidence type="ECO:0000256" key="13">
    <source>
        <dbReference type="ARBA" id="ARBA00033392"/>
    </source>
</evidence>
<dbReference type="GO" id="GO:0052906">
    <property type="term" value="F:tRNA (guanine(37)-N1)-methyltransferase activity"/>
    <property type="evidence" value="ECO:0007669"/>
    <property type="project" value="UniProtKB-UniRule"/>
</dbReference>
<dbReference type="NCBIfam" id="TIGR00088">
    <property type="entry name" value="trmD"/>
    <property type="match status" value="1"/>
</dbReference>
<feature type="domain" description="tRNA methyltransferase TRMD/TRM10-type" evidence="19">
    <location>
        <begin position="1"/>
        <end position="221"/>
    </location>
</feature>
<dbReference type="Gene3D" id="3.40.1280.10">
    <property type="match status" value="1"/>
</dbReference>
<comment type="similarity">
    <text evidence="3 15 17">Belongs to the RNA methyltransferase TrmD family.</text>
</comment>
<evidence type="ECO:0000256" key="14">
    <source>
        <dbReference type="ARBA" id="ARBA00047783"/>
    </source>
</evidence>
<evidence type="ECO:0000256" key="10">
    <source>
        <dbReference type="ARBA" id="ARBA00022691"/>
    </source>
</evidence>
<dbReference type="EC" id="2.1.1.228" evidence="5 15"/>
<dbReference type="InterPro" id="IPR029028">
    <property type="entry name" value="Alpha/beta_knot_MTases"/>
</dbReference>
<keyword evidence="10 15" id="KW-0949">S-adenosyl-L-methionine</keyword>
<feature type="binding site" evidence="15 16">
    <location>
        <begin position="130"/>
        <end position="135"/>
    </location>
    <ligand>
        <name>S-adenosyl-L-methionine</name>
        <dbReference type="ChEBI" id="CHEBI:59789"/>
    </ligand>
</feature>
<comment type="subunit">
    <text evidence="4 15 17">Homodimer.</text>
</comment>
<dbReference type="InterPro" id="IPR002649">
    <property type="entry name" value="tRNA_m1G_MeTrfase_TrmD"/>
</dbReference>
<accession>A0A1V6CC82</accession>
<keyword evidence="9 15" id="KW-0808">Transferase</keyword>
<keyword evidence="8 15" id="KW-0489">Methyltransferase</keyword>
<dbReference type="PIRSF" id="PIRSF000386">
    <property type="entry name" value="tRNA_mtase"/>
    <property type="match status" value="1"/>
</dbReference>
<evidence type="ECO:0000256" key="17">
    <source>
        <dbReference type="RuleBase" id="RU003464"/>
    </source>
</evidence>
<evidence type="ECO:0000256" key="8">
    <source>
        <dbReference type="ARBA" id="ARBA00022603"/>
    </source>
</evidence>
<evidence type="ECO:0000256" key="4">
    <source>
        <dbReference type="ARBA" id="ARBA00011738"/>
    </source>
</evidence>
<dbReference type="FunFam" id="1.10.1270.20:FF:000001">
    <property type="entry name" value="tRNA (guanine-N(1)-)-methyltransferase"/>
    <property type="match status" value="1"/>
</dbReference>
<proteinExistence type="inferred from homology"/>
<evidence type="ECO:0000256" key="12">
    <source>
        <dbReference type="ARBA" id="ARBA00029736"/>
    </source>
</evidence>
<dbReference type="EMBL" id="MWDQ01000039">
    <property type="protein sequence ID" value="OQB74495.1"/>
    <property type="molecule type" value="Genomic_DNA"/>
</dbReference>
<reference evidence="20" key="1">
    <citation type="submission" date="2017-02" db="EMBL/GenBank/DDBJ databases">
        <title>Delving into the versatile metabolic prowess of the omnipresent phylum Bacteroidetes.</title>
        <authorList>
            <person name="Nobu M.K."/>
            <person name="Mei R."/>
            <person name="Narihiro T."/>
            <person name="Kuroda K."/>
            <person name="Liu W.-T."/>
        </authorList>
    </citation>
    <scope>NUCLEOTIDE SEQUENCE</scope>
    <source>
        <strain evidence="20">ADurb.Bin131</strain>
    </source>
</reference>
<dbReference type="FunFam" id="3.40.1280.10:FF:000001">
    <property type="entry name" value="tRNA (guanine-N(1)-)-methyltransferase"/>
    <property type="match status" value="1"/>
</dbReference>
<comment type="subcellular location">
    <subcellularLocation>
        <location evidence="2 15 17">Cytoplasm</location>
    </subcellularLocation>
</comment>
<evidence type="ECO:0000256" key="9">
    <source>
        <dbReference type="ARBA" id="ARBA00022679"/>
    </source>
</evidence>
<evidence type="ECO:0000256" key="6">
    <source>
        <dbReference type="ARBA" id="ARBA00014679"/>
    </source>
</evidence>
<feature type="compositionally biased region" description="Basic and acidic residues" evidence="18">
    <location>
        <begin position="207"/>
        <end position="219"/>
    </location>
</feature>
<evidence type="ECO:0000256" key="2">
    <source>
        <dbReference type="ARBA" id="ARBA00004496"/>
    </source>
</evidence>
<dbReference type="AlphaFoldDB" id="A0A1V6CC82"/>
<dbReference type="PANTHER" id="PTHR46417">
    <property type="entry name" value="TRNA (GUANINE-N(1)-)-METHYLTRANSFERASE"/>
    <property type="match status" value="1"/>
</dbReference>
<keyword evidence="11 15" id="KW-0819">tRNA processing</keyword>
<dbReference type="InterPro" id="IPR016009">
    <property type="entry name" value="tRNA_MeTrfase_TRMD/TRM10"/>
</dbReference>
<evidence type="ECO:0000256" key="3">
    <source>
        <dbReference type="ARBA" id="ARBA00007630"/>
    </source>
</evidence>
<dbReference type="PANTHER" id="PTHR46417:SF1">
    <property type="entry name" value="TRNA (GUANINE-N(1)-)-METHYLTRANSFERASE"/>
    <property type="match status" value="1"/>
</dbReference>
<dbReference type="NCBIfam" id="NF000648">
    <property type="entry name" value="PRK00026.1"/>
    <property type="match status" value="1"/>
</dbReference>
<evidence type="ECO:0000256" key="15">
    <source>
        <dbReference type="HAMAP-Rule" id="MF_00605"/>
    </source>
</evidence>
<protein>
    <recommendedName>
        <fullName evidence="6 15">tRNA (guanine-N(1)-)-methyltransferase</fullName>
        <ecNumber evidence="5 15">2.1.1.228</ecNumber>
    </recommendedName>
    <alternativeName>
        <fullName evidence="12 15">M1G-methyltransferase</fullName>
    </alternativeName>
    <alternativeName>
        <fullName evidence="13 15">tRNA [GM37] methyltransferase</fullName>
    </alternativeName>
</protein>
<sequence>MRIDIITIFPEIFSPLNVSIVKRAQDKGIIKVVVWNLRDFSQNKHKKVDDAAYGGGKGMVLACEPIFLAVEEIKKYNADSLTILTSPQGQVFSQNMAKDLSRKNGLIIICGHYEGVDERVRSIVDLEVSIGDYVLTGGELPAMVIVDCITRLLPGVLPDEAPVYDSFFDCLLDWPCYTRPEDFRGLKVPDVLLSGNHKKIAQWRHKQAVERTKQKRPDLYQRFSKPGGKHASENSSA</sequence>
<evidence type="ECO:0000256" key="5">
    <source>
        <dbReference type="ARBA" id="ARBA00012807"/>
    </source>
</evidence>
<dbReference type="InterPro" id="IPR029026">
    <property type="entry name" value="tRNA_m1G_MTases_N"/>
</dbReference>
<gene>
    <name evidence="15 20" type="primary">trmD</name>
    <name evidence="20" type="ORF">BWX89_00508</name>
</gene>
<dbReference type="GO" id="GO:0005829">
    <property type="term" value="C:cytosol"/>
    <property type="evidence" value="ECO:0007669"/>
    <property type="project" value="TreeGrafter"/>
</dbReference>
<comment type="function">
    <text evidence="1 15 17">Specifically methylates guanosine-37 in various tRNAs.</text>
</comment>
<comment type="catalytic activity">
    <reaction evidence="14 15 17">
        <text>guanosine(37) in tRNA + S-adenosyl-L-methionine = N(1)-methylguanosine(37) in tRNA + S-adenosyl-L-homocysteine + H(+)</text>
        <dbReference type="Rhea" id="RHEA:36899"/>
        <dbReference type="Rhea" id="RHEA-COMP:10145"/>
        <dbReference type="Rhea" id="RHEA-COMP:10147"/>
        <dbReference type="ChEBI" id="CHEBI:15378"/>
        <dbReference type="ChEBI" id="CHEBI:57856"/>
        <dbReference type="ChEBI" id="CHEBI:59789"/>
        <dbReference type="ChEBI" id="CHEBI:73542"/>
        <dbReference type="ChEBI" id="CHEBI:74269"/>
        <dbReference type="EC" id="2.1.1.228"/>
    </reaction>
</comment>
<dbReference type="CDD" id="cd18080">
    <property type="entry name" value="TrmD-like"/>
    <property type="match status" value="1"/>
</dbReference>
<dbReference type="InterPro" id="IPR023148">
    <property type="entry name" value="tRNA_m1G_MeTrfase_C_sf"/>
</dbReference>
<dbReference type="HAMAP" id="MF_00605">
    <property type="entry name" value="TrmD"/>
    <property type="match status" value="1"/>
</dbReference>
<dbReference type="SUPFAM" id="SSF75217">
    <property type="entry name" value="alpha/beta knot"/>
    <property type="match status" value="1"/>
</dbReference>
<evidence type="ECO:0000256" key="1">
    <source>
        <dbReference type="ARBA" id="ARBA00002634"/>
    </source>
</evidence>
<feature type="binding site" evidence="15 16">
    <location>
        <position position="111"/>
    </location>
    <ligand>
        <name>S-adenosyl-L-methionine</name>
        <dbReference type="ChEBI" id="CHEBI:59789"/>
    </ligand>
</feature>
<dbReference type="Gene3D" id="1.10.1270.20">
    <property type="entry name" value="tRNA(m1g37)methyltransferase, domain 2"/>
    <property type="match status" value="1"/>
</dbReference>
<dbReference type="GO" id="GO:0002939">
    <property type="term" value="P:tRNA N1-guanine methylation"/>
    <property type="evidence" value="ECO:0007669"/>
    <property type="project" value="TreeGrafter"/>
</dbReference>
<keyword evidence="7 15" id="KW-0963">Cytoplasm</keyword>
<evidence type="ECO:0000256" key="11">
    <source>
        <dbReference type="ARBA" id="ARBA00022694"/>
    </source>
</evidence>
<evidence type="ECO:0000256" key="16">
    <source>
        <dbReference type="PIRSR" id="PIRSR000386-1"/>
    </source>
</evidence>
<evidence type="ECO:0000256" key="7">
    <source>
        <dbReference type="ARBA" id="ARBA00022490"/>
    </source>
</evidence>
<comment type="caution">
    <text evidence="20">The sequence shown here is derived from an EMBL/GenBank/DDBJ whole genome shotgun (WGS) entry which is preliminary data.</text>
</comment>